<sequence length="466" mass="51386">MNKPHSLRTQLLLRLTLPLAFVVMLDAAVSYVVALHYADLAYDRWLLDSARSLAQQVKGQKDKITIDLPPIAVEMFRWDDMDKTFFKVESLGGGFMAGDKALPSPSIPPEERDLAYFSDGEIGGKPIRIVSVLTAPTAASGEVLVSVAETLNKRRGMMSEILLAVVLPQILLVLVTGIHIWTGVNRGLHPLRNLARIIAGRSARDLDPIPDTDVPLEVRSLTHTINDLLQRLAASMATQRRFIENAAHQLRTPLAGLKIQAERILRTQDPETMRPALIHIKTSADRVAHLSSQLLVLARSEAVMQDRREFAPVDLCALVREGCMDWVPKALERHMELELRAPDEAIFIAGNALLLRELLNNLLDNALRYGRPGGQIAVKLDGPSPTALIVDDDGPGIQPTEADKVIERFYRIPGSPGDGCGLGLAIVKEIADLHGARLRISRSCFDSGTRIEIAFGRQPEEDRGRR</sequence>
<dbReference type="InterPro" id="IPR036890">
    <property type="entry name" value="HATPase_C_sf"/>
</dbReference>
<dbReference type="EC" id="2.7.13.3" evidence="3"/>
<dbReference type="InterPro" id="IPR013727">
    <property type="entry name" value="2CSK_N"/>
</dbReference>
<evidence type="ECO:0000259" key="12">
    <source>
        <dbReference type="PROSITE" id="PS50109"/>
    </source>
</evidence>
<dbReference type="InterPro" id="IPR050428">
    <property type="entry name" value="TCS_sensor_his_kinase"/>
</dbReference>
<protein>
    <recommendedName>
        <fullName evidence="3">histidine kinase</fullName>
        <ecNumber evidence="3">2.7.13.3</ecNumber>
    </recommendedName>
</protein>
<dbReference type="Proteomes" id="UP000503004">
    <property type="component" value="Chromosome"/>
</dbReference>
<dbReference type="GO" id="GO:0005886">
    <property type="term" value="C:plasma membrane"/>
    <property type="evidence" value="ECO:0007669"/>
    <property type="project" value="TreeGrafter"/>
</dbReference>
<dbReference type="Gene3D" id="3.30.565.10">
    <property type="entry name" value="Histidine kinase-like ATPase, C-terminal domain"/>
    <property type="match status" value="1"/>
</dbReference>
<dbReference type="PANTHER" id="PTHR45436:SF1">
    <property type="entry name" value="SENSOR PROTEIN QSEC"/>
    <property type="match status" value="1"/>
</dbReference>
<dbReference type="PRINTS" id="PR00344">
    <property type="entry name" value="BCTRLSENSOR"/>
</dbReference>
<dbReference type="EMBL" id="CP046565">
    <property type="protein sequence ID" value="QJD30323.1"/>
    <property type="molecule type" value="Genomic_DNA"/>
</dbReference>
<dbReference type="SMART" id="SM00388">
    <property type="entry name" value="HisKA"/>
    <property type="match status" value="1"/>
</dbReference>
<keyword evidence="10 11" id="KW-0472">Membrane</keyword>
<evidence type="ECO:0000259" key="13">
    <source>
        <dbReference type="PROSITE" id="PS50885"/>
    </source>
</evidence>
<keyword evidence="5" id="KW-0808">Transferase</keyword>
<evidence type="ECO:0000256" key="5">
    <source>
        <dbReference type="ARBA" id="ARBA00022679"/>
    </source>
</evidence>
<feature type="domain" description="HAMP" evidence="13">
    <location>
        <begin position="185"/>
        <end position="237"/>
    </location>
</feature>
<evidence type="ECO:0000256" key="9">
    <source>
        <dbReference type="ARBA" id="ARBA00023012"/>
    </source>
</evidence>
<dbReference type="RefSeq" id="WP_169603596.1">
    <property type="nucleotide sequence ID" value="NZ_CP046565.1"/>
</dbReference>
<evidence type="ECO:0000256" key="4">
    <source>
        <dbReference type="ARBA" id="ARBA00022553"/>
    </source>
</evidence>
<evidence type="ECO:0000256" key="8">
    <source>
        <dbReference type="ARBA" id="ARBA00022989"/>
    </source>
</evidence>
<keyword evidence="9" id="KW-0902">Two-component regulatory system</keyword>
<dbReference type="SUPFAM" id="SSF55874">
    <property type="entry name" value="ATPase domain of HSP90 chaperone/DNA topoisomerase II/histidine kinase"/>
    <property type="match status" value="1"/>
</dbReference>
<feature type="transmembrane region" description="Helical" evidence="11">
    <location>
        <begin position="161"/>
        <end position="181"/>
    </location>
</feature>
<dbReference type="GO" id="GO:0000155">
    <property type="term" value="F:phosphorelay sensor kinase activity"/>
    <property type="evidence" value="ECO:0007669"/>
    <property type="project" value="InterPro"/>
</dbReference>
<proteinExistence type="predicted"/>
<keyword evidence="6 11" id="KW-0812">Transmembrane</keyword>
<feature type="domain" description="Histidine kinase" evidence="12">
    <location>
        <begin position="245"/>
        <end position="459"/>
    </location>
</feature>
<gene>
    <name evidence="14" type="ORF">GNH96_10295</name>
</gene>
<evidence type="ECO:0000313" key="15">
    <source>
        <dbReference type="Proteomes" id="UP000503004"/>
    </source>
</evidence>
<reference evidence="15" key="1">
    <citation type="submission" date="2019-12" db="EMBL/GenBank/DDBJ databases">
        <authorList>
            <person name="Awala S.I."/>
            <person name="Rhee S.K."/>
        </authorList>
    </citation>
    <scope>NUCLEOTIDE SEQUENCE [LARGE SCALE GENOMIC DNA]</scope>
    <source>
        <strain evidence="15">IM1</strain>
    </source>
</reference>
<name>A0A858Q928_9GAMM</name>
<keyword evidence="4" id="KW-0597">Phosphoprotein</keyword>
<dbReference type="InterPro" id="IPR005467">
    <property type="entry name" value="His_kinase_dom"/>
</dbReference>
<organism evidence="14 15">
    <name type="scientific">Methylococcus geothermalis</name>
    <dbReference type="NCBI Taxonomy" id="2681310"/>
    <lineage>
        <taxon>Bacteria</taxon>
        <taxon>Pseudomonadati</taxon>
        <taxon>Pseudomonadota</taxon>
        <taxon>Gammaproteobacteria</taxon>
        <taxon>Methylococcales</taxon>
        <taxon>Methylococcaceae</taxon>
        <taxon>Methylococcus</taxon>
    </lineage>
</organism>
<feature type="transmembrane region" description="Helical" evidence="11">
    <location>
        <begin position="12"/>
        <end position="34"/>
    </location>
</feature>
<evidence type="ECO:0000256" key="10">
    <source>
        <dbReference type="ARBA" id="ARBA00023136"/>
    </source>
</evidence>
<dbReference type="PROSITE" id="PS50109">
    <property type="entry name" value="HIS_KIN"/>
    <property type="match status" value="1"/>
</dbReference>
<dbReference type="InterPro" id="IPR003594">
    <property type="entry name" value="HATPase_dom"/>
</dbReference>
<dbReference type="InterPro" id="IPR003660">
    <property type="entry name" value="HAMP_dom"/>
</dbReference>
<evidence type="ECO:0000256" key="3">
    <source>
        <dbReference type="ARBA" id="ARBA00012438"/>
    </source>
</evidence>
<keyword evidence="7" id="KW-0418">Kinase</keyword>
<evidence type="ECO:0000256" key="6">
    <source>
        <dbReference type="ARBA" id="ARBA00022692"/>
    </source>
</evidence>
<dbReference type="CDD" id="cd00082">
    <property type="entry name" value="HisKA"/>
    <property type="match status" value="1"/>
</dbReference>
<evidence type="ECO:0000313" key="14">
    <source>
        <dbReference type="EMBL" id="QJD30323.1"/>
    </source>
</evidence>
<dbReference type="PANTHER" id="PTHR45436">
    <property type="entry name" value="SENSOR HISTIDINE KINASE YKOH"/>
    <property type="match status" value="1"/>
</dbReference>
<dbReference type="InterPro" id="IPR036097">
    <property type="entry name" value="HisK_dim/P_sf"/>
</dbReference>
<comment type="subcellular location">
    <subcellularLocation>
        <location evidence="2">Membrane</location>
    </subcellularLocation>
</comment>
<dbReference type="InterPro" id="IPR004358">
    <property type="entry name" value="Sig_transdc_His_kin-like_C"/>
</dbReference>
<dbReference type="Pfam" id="PF08521">
    <property type="entry name" value="2CSK_N"/>
    <property type="match status" value="1"/>
</dbReference>
<keyword evidence="8 11" id="KW-1133">Transmembrane helix</keyword>
<keyword evidence="15" id="KW-1185">Reference proteome</keyword>
<dbReference type="Pfam" id="PF00512">
    <property type="entry name" value="HisKA"/>
    <property type="match status" value="1"/>
</dbReference>
<evidence type="ECO:0000256" key="2">
    <source>
        <dbReference type="ARBA" id="ARBA00004370"/>
    </source>
</evidence>
<evidence type="ECO:0000256" key="11">
    <source>
        <dbReference type="SAM" id="Phobius"/>
    </source>
</evidence>
<dbReference type="SMART" id="SM00387">
    <property type="entry name" value="HATPase_c"/>
    <property type="match status" value="1"/>
</dbReference>
<dbReference type="Pfam" id="PF02518">
    <property type="entry name" value="HATPase_c"/>
    <property type="match status" value="1"/>
</dbReference>
<dbReference type="SMART" id="SM00304">
    <property type="entry name" value="HAMP"/>
    <property type="match status" value="1"/>
</dbReference>
<dbReference type="AlphaFoldDB" id="A0A858Q928"/>
<dbReference type="SUPFAM" id="SSF47384">
    <property type="entry name" value="Homodimeric domain of signal transducing histidine kinase"/>
    <property type="match status" value="1"/>
</dbReference>
<dbReference type="InterPro" id="IPR003661">
    <property type="entry name" value="HisK_dim/P_dom"/>
</dbReference>
<dbReference type="PROSITE" id="PS50885">
    <property type="entry name" value="HAMP"/>
    <property type="match status" value="1"/>
</dbReference>
<accession>A0A858Q928</accession>
<comment type="catalytic activity">
    <reaction evidence="1">
        <text>ATP + protein L-histidine = ADP + protein N-phospho-L-histidine.</text>
        <dbReference type="EC" id="2.7.13.3"/>
    </reaction>
</comment>
<dbReference type="KEGG" id="metu:GNH96_10295"/>
<dbReference type="Gene3D" id="1.10.287.130">
    <property type="match status" value="1"/>
</dbReference>
<evidence type="ECO:0000256" key="7">
    <source>
        <dbReference type="ARBA" id="ARBA00022777"/>
    </source>
</evidence>
<evidence type="ECO:0000256" key="1">
    <source>
        <dbReference type="ARBA" id="ARBA00000085"/>
    </source>
</evidence>